<proteinExistence type="inferred from homology"/>
<dbReference type="PANTHER" id="PTHR30537:SF79">
    <property type="entry name" value="TRANSCRIPTIONAL REGULATOR-RELATED"/>
    <property type="match status" value="1"/>
</dbReference>
<dbReference type="PANTHER" id="PTHR30537">
    <property type="entry name" value="HTH-TYPE TRANSCRIPTIONAL REGULATOR"/>
    <property type="match status" value="1"/>
</dbReference>
<keyword evidence="2" id="KW-0805">Transcription regulation</keyword>
<keyword evidence="4" id="KW-0804">Transcription</keyword>
<dbReference type="RefSeq" id="WP_380789143.1">
    <property type="nucleotide sequence ID" value="NZ_JBHTKR010000002.1"/>
</dbReference>
<dbReference type="InterPro" id="IPR005119">
    <property type="entry name" value="LysR_subst-bd"/>
</dbReference>
<sequence>MIAAEDLVSMVEIVRNINSIQVFMVCFEVGNVTRAAQELNISQSSVSYHIKKLEDDLSVLLFRRTASGLQPTEQGSLLAQHVSRGLTAIRTGLERIAQRPGTVRVALLPMFASRWLSSRLGHLLEAHPEMNLSIQNHNNSFVRMPNPERFADLGIQWGRGNWDGFHVTRLWPETLAPVCSPDYLKAHSIRQPKDLLRCTLLHVDDTRMWEEWLSGNALALDAAQPQMMLEDRHFQLSSTINGLGVSLFASWLVQDELEKGTLVNPFGRVFDTSFAYHVVVPKAVELSAAMQRFNGWICDQSAERVRLT</sequence>
<keyword evidence="7" id="KW-1185">Reference proteome</keyword>
<dbReference type="SUPFAM" id="SSF46785">
    <property type="entry name" value="Winged helix' DNA-binding domain"/>
    <property type="match status" value="1"/>
</dbReference>
<name>A0ABW3TA67_9RHOB</name>
<dbReference type="SUPFAM" id="SSF53850">
    <property type="entry name" value="Periplasmic binding protein-like II"/>
    <property type="match status" value="1"/>
</dbReference>
<organism evidence="6 7">
    <name type="scientific">Seohaeicola saemankumensis</name>
    <dbReference type="NCBI Taxonomy" id="481181"/>
    <lineage>
        <taxon>Bacteria</taxon>
        <taxon>Pseudomonadati</taxon>
        <taxon>Pseudomonadota</taxon>
        <taxon>Alphaproteobacteria</taxon>
        <taxon>Rhodobacterales</taxon>
        <taxon>Roseobacteraceae</taxon>
        <taxon>Seohaeicola</taxon>
    </lineage>
</organism>
<accession>A0ABW3TA67</accession>
<dbReference type="Gene3D" id="3.40.190.10">
    <property type="entry name" value="Periplasmic binding protein-like II"/>
    <property type="match status" value="2"/>
</dbReference>
<evidence type="ECO:0000256" key="1">
    <source>
        <dbReference type="ARBA" id="ARBA00009437"/>
    </source>
</evidence>
<dbReference type="EMBL" id="JBHTKR010000002">
    <property type="protein sequence ID" value="MFD1193822.1"/>
    <property type="molecule type" value="Genomic_DNA"/>
</dbReference>
<evidence type="ECO:0000256" key="3">
    <source>
        <dbReference type="ARBA" id="ARBA00023125"/>
    </source>
</evidence>
<feature type="domain" description="HTH lysR-type" evidence="5">
    <location>
        <begin position="15"/>
        <end position="72"/>
    </location>
</feature>
<dbReference type="PROSITE" id="PS50931">
    <property type="entry name" value="HTH_LYSR"/>
    <property type="match status" value="1"/>
</dbReference>
<evidence type="ECO:0000256" key="2">
    <source>
        <dbReference type="ARBA" id="ARBA00023015"/>
    </source>
</evidence>
<dbReference type="InterPro" id="IPR000847">
    <property type="entry name" value="LysR_HTH_N"/>
</dbReference>
<dbReference type="InterPro" id="IPR036390">
    <property type="entry name" value="WH_DNA-bd_sf"/>
</dbReference>
<dbReference type="CDD" id="cd08432">
    <property type="entry name" value="PBP2_GcdR_TrpI_HvrB_AmpR_like"/>
    <property type="match status" value="1"/>
</dbReference>
<protein>
    <submittedName>
        <fullName evidence="6">LysR substrate-binding domain-containing protein</fullName>
    </submittedName>
</protein>
<dbReference type="Pfam" id="PF00126">
    <property type="entry name" value="HTH_1"/>
    <property type="match status" value="1"/>
</dbReference>
<comment type="caution">
    <text evidence="6">The sequence shown here is derived from an EMBL/GenBank/DDBJ whole genome shotgun (WGS) entry which is preliminary data.</text>
</comment>
<dbReference type="InterPro" id="IPR036388">
    <property type="entry name" value="WH-like_DNA-bd_sf"/>
</dbReference>
<evidence type="ECO:0000313" key="6">
    <source>
        <dbReference type="EMBL" id="MFD1193822.1"/>
    </source>
</evidence>
<dbReference type="InterPro" id="IPR058163">
    <property type="entry name" value="LysR-type_TF_proteobact-type"/>
</dbReference>
<keyword evidence="3" id="KW-0238">DNA-binding</keyword>
<reference evidence="7" key="1">
    <citation type="journal article" date="2019" name="Int. J. Syst. Evol. Microbiol.">
        <title>The Global Catalogue of Microorganisms (GCM) 10K type strain sequencing project: providing services to taxonomists for standard genome sequencing and annotation.</title>
        <authorList>
            <consortium name="The Broad Institute Genomics Platform"/>
            <consortium name="The Broad Institute Genome Sequencing Center for Infectious Disease"/>
            <person name="Wu L."/>
            <person name="Ma J."/>
        </authorList>
    </citation>
    <scope>NUCLEOTIDE SEQUENCE [LARGE SCALE GENOMIC DNA]</scope>
    <source>
        <strain evidence="7">CCUG 55328</strain>
    </source>
</reference>
<dbReference type="Gene3D" id="1.10.10.10">
    <property type="entry name" value="Winged helix-like DNA-binding domain superfamily/Winged helix DNA-binding domain"/>
    <property type="match status" value="1"/>
</dbReference>
<dbReference type="Pfam" id="PF03466">
    <property type="entry name" value="LysR_substrate"/>
    <property type="match status" value="1"/>
</dbReference>
<evidence type="ECO:0000256" key="4">
    <source>
        <dbReference type="ARBA" id="ARBA00023163"/>
    </source>
</evidence>
<comment type="similarity">
    <text evidence="1">Belongs to the LysR transcriptional regulatory family.</text>
</comment>
<evidence type="ECO:0000259" key="5">
    <source>
        <dbReference type="PROSITE" id="PS50931"/>
    </source>
</evidence>
<dbReference type="PRINTS" id="PR00039">
    <property type="entry name" value="HTHLYSR"/>
</dbReference>
<gene>
    <name evidence="6" type="ORF">ACFQ3C_03975</name>
</gene>
<dbReference type="Proteomes" id="UP001597151">
    <property type="component" value="Unassembled WGS sequence"/>
</dbReference>
<evidence type="ECO:0000313" key="7">
    <source>
        <dbReference type="Proteomes" id="UP001597151"/>
    </source>
</evidence>